<name>A0A4D9D6Z7_9STRA</name>
<keyword evidence="6" id="KW-0175">Coiled coil</keyword>
<feature type="region of interest" description="Disordered" evidence="7">
    <location>
        <begin position="312"/>
        <end position="414"/>
    </location>
</feature>
<dbReference type="InterPro" id="IPR004148">
    <property type="entry name" value="BAR_dom"/>
</dbReference>
<dbReference type="GO" id="GO:0031097">
    <property type="term" value="C:medial cortex"/>
    <property type="evidence" value="ECO:0007669"/>
    <property type="project" value="TreeGrafter"/>
</dbReference>
<dbReference type="GO" id="GO:0006897">
    <property type="term" value="P:endocytosis"/>
    <property type="evidence" value="ECO:0007669"/>
    <property type="project" value="InterPro"/>
</dbReference>
<dbReference type="CDD" id="cd07307">
    <property type="entry name" value="BAR"/>
    <property type="match status" value="1"/>
</dbReference>
<dbReference type="InterPro" id="IPR046982">
    <property type="entry name" value="BIN3/RVS161-like"/>
</dbReference>
<dbReference type="EMBL" id="SDOX01000019">
    <property type="protein sequence ID" value="TFJ84378.1"/>
    <property type="molecule type" value="Genomic_DNA"/>
</dbReference>
<dbReference type="PRINTS" id="PR00452">
    <property type="entry name" value="SH3DOMAIN"/>
</dbReference>
<keyword evidence="2 5" id="KW-0728">SH3 domain</keyword>
<proteinExistence type="predicted"/>
<dbReference type="GO" id="GO:1990528">
    <property type="term" value="C:Rvs161p-Rvs167p complex"/>
    <property type="evidence" value="ECO:0007669"/>
    <property type="project" value="TreeGrafter"/>
</dbReference>
<evidence type="ECO:0000313" key="9">
    <source>
        <dbReference type="EMBL" id="TFJ84378.1"/>
    </source>
</evidence>
<dbReference type="SUPFAM" id="SSF50044">
    <property type="entry name" value="SH3-domain"/>
    <property type="match status" value="1"/>
</dbReference>
<dbReference type="GO" id="GO:0051666">
    <property type="term" value="P:actin cortical patch localization"/>
    <property type="evidence" value="ECO:0007669"/>
    <property type="project" value="InterPro"/>
</dbReference>
<feature type="domain" description="SH3" evidence="8">
    <location>
        <begin position="450"/>
        <end position="508"/>
    </location>
</feature>
<dbReference type="Pfam" id="PF03114">
    <property type="entry name" value="BAR"/>
    <property type="match status" value="1"/>
</dbReference>
<dbReference type="InterPro" id="IPR027267">
    <property type="entry name" value="AH/BAR_dom_sf"/>
</dbReference>
<keyword evidence="4" id="KW-0206">Cytoskeleton</keyword>
<evidence type="ECO:0000256" key="7">
    <source>
        <dbReference type="SAM" id="MobiDB-lite"/>
    </source>
</evidence>
<evidence type="ECO:0000259" key="8">
    <source>
        <dbReference type="PROSITE" id="PS50002"/>
    </source>
</evidence>
<dbReference type="Proteomes" id="UP000355283">
    <property type="component" value="Unassembled WGS sequence"/>
</dbReference>
<dbReference type="PANTHER" id="PTHR47174:SF3">
    <property type="entry name" value="BRIDGING INTEGRATOR 3"/>
    <property type="match status" value="1"/>
</dbReference>
<evidence type="ECO:0000256" key="2">
    <source>
        <dbReference type="ARBA" id="ARBA00022443"/>
    </source>
</evidence>
<gene>
    <name evidence="9" type="ORF">NSK_004365</name>
</gene>
<feature type="coiled-coil region" evidence="6">
    <location>
        <begin position="195"/>
        <end position="229"/>
    </location>
</feature>
<dbReference type="PANTHER" id="PTHR47174">
    <property type="entry name" value="BRIDGING INTEGRATOR 3"/>
    <property type="match status" value="1"/>
</dbReference>
<keyword evidence="10" id="KW-1185">Reference proteome</keyword>
<feature type="compositionally biased region" description="Gly residues" evidence="7">
    <location>
        <begin position="371"/>
        <end position="384"/>
    </location>
</feature>
<keyword evidence="3" id="KW-0963">Cytoplasm</keyword>
<dbReference type="OrthoDB" id="207120at2759"/>
<dbReference type="SMART" id="SM00326">
    <property type="entry name" value="SH3"/>
    <property type="match status" value="1"/>
</dbReference>
<dbReference type="InterPro" id="IPR036028">
    <property type="entry name" value="SH3-like_dom_sf"/>
</dbReference>
<evidence type="ECO:0000256" key="3">
    <source>
        <dbReference type="ARBA" id="ARBA00022490"/>
    </source>
</evidence>
<sequence>MDAPPAKPTVMKKMKAIKRRGVEAIFQKIGVSDGTLDTEYEDCKQRFDRTIRELGELSQGMGAFLDKSKDLFGVGMDLGSTVYEYYWGRLMMDWPPGTPNALRSHPAAAQYKQAWTHCNETVRRSVAKVWLDQGLTRLRAFIADIVPEIQHEADLREAYVKDYDSYRRRFNSLQDKQVKYAAAPAPANGAPNHRLAEVEKALYQIQSKLHAAEDRYRRQNAKIKDEMLKAKLFRDELLETSLRTVLACQAELFCQTGEHLGQLLKSLPEEEKVESLRTQVKDLVAAGGPEARPVELSQMEKLVKAVTATVTTTFTPRSPSPVHPGAMPPASQSALDHQPAQGGQPTPVTNASQSGPPKSPHKPTSSALVASGGGVNGNSEGGRTSGMFSSFFSRQSSRGDASKGGGSTTAGAGMSTATGYDKMGSSNGAAHMDDALPLPMATAAPPNSSQKPVFARALYDNEAEDETELAFMVGDVIEILAKDDSGWWDARLNGKVGSIPANYVEVIP</sequence>
<evidence type="ECO:0000256" key="6">
    <source>
        <dbReference type="SAM" id="Coils"/>
    </source>
</evidence>
<dbReference type="GO" id="GO:0008289">
    <property type="term" value="F:lipid binding"/>
    <property type="evidence" value="ECO:0007669"/>
    <property type="project" value="TreeGrafter"/>
</dbReference>
<evidence type="ECO:0000256" key="1">
    <source>
        <dbReference type="ARBA" id="ARBA00004245"/>
    </source>
</evidence>
<evidence type="ECO:0000256" key="4">
    <source>
        <dbReference type="ARBA" id="ARBA00023212"/>
    </source>
</evidence>
<reference evidence="9 10" key="1">
    <citation type="submission" date="2019-01" db="EMBL/GenBank/DDBJ databases">
        <title>Nuclear Genome Assembly of the Microalgal Biofuel strain Nannochloropsis salina CCMP1776.</title>
        <authorList>
            <person name="Hovde B."/>
        </authorList>
    </citation>
    <scope>NUCLEOTIDE SEQUENCE [LARGE SCALE GENOMIC DNA]</scope>
    <source>
        <strain evidence="9 10">CCMP1776</strain>
    </source>
</reference>
<dbReference type="GO" id="GO:0043332">
    <property type="term" value="C:mating projection tip"/>
    <property type="evidence" value="ECO:0007669"/>
    <property type="project" value="TreeGrafter"/>
</dbReference>
<dbReference type="FunFam" id="2.30.30.40:FF:000072">
    <property type="entry name" value="Unconventional Myosin IB"/>
    <property type="match status" value="1"/>
</dbReference>
<dbReference type="SMART" id="SM00721">
    <property type="entry name" value="BAR"/>
    <property type="match status" value="1"/>
</dbReference>
<dbReference type="AlphaFoldDB" id="A0A4D9D6Z7"/>
<dbReference type="Gene3D" id="2.30.30.40">
    <property type="entry name" value="SH3 Domains"/>
    <property type="match status" value="1"/>
</dbReference>
<feature type="compositionally biased region" description="Polar residues" evidence="7">
    <location>
        <begin position="330"/>
        <end position="356"/>
    </location>
</feature>
<evidence type="ECO:0000313" key="10">
    <source>
        <dbReference type="Proteomes" id="UP000355283"/>
    </source>
</evidence>
<dbReference type="GO" id="GO:0015629">
    <property type="term" value="C:actin cytoskeleton"/>
    <property type="evidence" value="ECO:0007669"/>
    <property type="project" value="TreeGrafter"/>
</dbReference>
<accession>A0A4D9D6Z7</accession>
<dbReference type="GO" id="GO:0097320">
    <property type="term" value="P:plasma membrane tubulation"/>
    <property type="evidence" value="ECO:0007669"/>
    <property type="project" value="TreeGrafter"/>
</dbReference>
<dbReference type="Gene3D" id="1.20.1270.60">
    <property type="entry name" value="Arfaptin homology (AH) domain/BAR domain"/>
    <property type="match status" value="1"/>
</dbReference>
<organism evidence="9 10">
    <name type="scientific">Nannochloropsis salina CCMP1776</name>
    <dbReference type="NCBI Taxonomy" id="1027361"/>
    <lineage>
        <taxon>Eukaryota</taxon>
        <taxon>Sar</taxon>
        <taxon>Stramenopiles</taxon>
        <taxon>Ochrophyta</taxon>
        <taxon>Eustigmatophyceae</taxon>
        <taxon>Eustigmatales</taxon>
        <taxon>Monodopsidaceae</taxon>
        <taxon>Microchloropsis</taxon>
        <taxon>Microchloropsis salina</taxon>
    </lineage>
</organism>
<dbReference type="SUPFAM" id="SSF103657">
    <property type="entry name" value="BAR/IMD domain-like"/>
    <property type="match status" value="1"/>
</dbReference>
<dbReference type="PROSITE" id="PS50002">
    <property type="entry name" value="SH3"/>
    <property type="match status" value="1"/>
</dbReference>
<dbReference type="Pfam" id="PF00018">
    <property type="entry name" value="SH3_1"/>
    <property type="match status" value="1"/>
</dbReference>
<feature type="compositionally biased region" description="Low complexity" evidence="7">
    <location>
        <begin position="385"/>
        <end position="399"/>
    </location>
</feature>
<evidence type="ECO:0000256" key="5">
    <source>
        <dbReference type="PROSITE-ProRule" id="PRU00192"/>
    </source>
</evidence>
<dbReference type="InterPro" id="IPR001452">
    <property type="entry name" value="SH3_domain"/>
</dbReference>
<protein>
    <recommendedName>
        <fullName evidence="8">SH3 domain-containing protein</fullName>
    </recommendedName>
</protein>
<comment type="caution">
    <text evidence="9">The sequence shown here is derived from an EMBL/GenBank/DDBJ whole genome shotgun (WGS) entry which is preliminary data.</text>
</comment>
<comment type="subcellular location">
    <subcellularLocation>
        <location evidence="1">Cytoplasm</location>
        <location evidence="1">Cytoskeleton</location>
    </subcellularLocation>
</comment>